<reference evidence="5" key="1">
    <citation type="submission" date="2021-10" db="EMBL/GenBank/DDBJ databases">
        <title>Tropical sea cucumber genome reveals ecological adaptation and Cuvierian tubules defense mechanism.</title>
        <authorList>
            <person name="Chen T."/>
        </authorList>
    </citation>
    <scope>NUCLEOTIDE SEQUENCE</scope>
    <source>
        <strain evidence="5">Nanhai2018</strain>
        <tissue evidence="5">Muscle</tissue>
    </source>
</reference>
<keyword evidence="1" id="KW-0433">Leucine-rich repeat</keyword>
<feature type="compositionally biased region" description="Basic and acidic residues" evidence="3">
    <location>
        <begin position="91"/>
        <end position="103"/>
    </location>
</feature>
<dbReference type="PANTHER" id="PTHR45617:SF181">
    <property type="entry name" value="LP04042P"/>
    <property type="match status" value="1"/>
</dbReference>
<sequence length="562" mass="62645">MANVFSRKKVEVKENNHHENKVVSVKNCEWLDDPLTVESENASNMSSCEQPQVETDTILREEQNGDVLLEEEGNKVSVSEGVKPEPSQEENGFHGDSTRPMFEKTLKLNPSEDGEYSQASRELRTFAPGCHGLEKQEEQSNNDVITKNVEERDDSVKSSRYYSQEIPADSVLKSDVTGKLTNEEPTQTKLTLGRQGKNSKKKRKPPENKKFQWGHIDRADVKWNWIWCCGLLMILVYGAAAYPEVGQELRDIHKGYDYRCSDEGSSRKDDVLDAIDVNNSLHERFFNGYGKNYTKVCSNAFHYLTLNAVNLTNNLLPDLPPDILYYTRGLKRVYLGRNKFTSFPLSGDMPDLELLDLSGNMISEIPKGTMNHMESLTTLNLTGNQNMTQVPEDVLILSHCCSLKSGIFTNTQIGHPLVPAPHFMLCTVDNPCNVTHEGSLIVVRPKKGNKVIFKITQDGATRCQELKQQIEADYNVENGSISCDNNGLGGSVVIVRKSKHDTVTDVTNQPDFTTGYAPTTECGKKSNLVIILLLVGIGIIAVVVGIVMKCKCSLCRSCQIAA</sequence>
<feature type="compositionally biased region" description="Basic and acidic residues" evidence="3">
    <location>
        <begin position="148"/>
        <end position="157"/>
    </location>
</feature>
<dbReference type="InterPro" id="IPR032675">
    <property type="entry name" value="LRR_dom_sf"/>
</dbReference>
<evidence type="ECO:0000313" key="5">
    <source>
        <dbReference type="EMBL" id="KAJ8018944.1"/>
    </source>
</evidence>
<keyword evidence="2" id="KW-0677">Repeat</keyword>
<keyword evidence="4" id="KW-0472">Membrane</keyword>
<evidence type="ECO:0000256" key="1">
    <source>
        <dbReference type="ARBA" id="ARBA00022614"/>
    </source>
</evidence>
<evidence type="ECO:0000256" key="3">
    <source>
        <dbReference type="SAM" id="MobiDB-lite"/>
    </source>
</evidence>
<evidence type="ECO:0000313" key="6">
    <source>
        <dbReference type="Proteomes" id="UP001152320"/>
    </source>
</evidence>
<dbReference type="Gene3D" id="3.80.10.10">
    <property type="entry name" value="Ribonuclease Inhibitor"/>
    <property type="match status" value="1"/>
</dbReference>
<gene>
    <name evidence="5" type="ORF">HOLleu_42773</name>
</gene>
<feature type="region of interest" description="Disordered" evidence="3">
    <location>
        <begin position="173"/>
        <end position="209"/>
    </location>
</feature>
<comment type="caution">
    <text evidence="5">The sequence shown here is derived from an EMBL/GenBank/DDBJ whole genome shotgun (WGS) entry which is preliminary data.</text>
</comment>
<keyword evidence="6" id="KW-1185">Reference proteome</keyword>
<feature type="transmembrane region" description="Helical" evidence="4">
    <location>
        <begin position="528"/>
        <end position="547"/>
    </location>
</feature>
<name>A0A9Q0YEI8_HOLLE</name>
<dbReference type="EMBL" id="JAIZAY010000133">
    <property type="protein sequence ID" value="KAJ8018944.1"/>
    <property type="molecule type" value="Genomic_DNA"/>
</dbReference>
<evidence type="ECO:0000256" key="2">
    <source>
        <dbReference type="ARBA" id="ARBA00022737"/>
    </source>
</evidence>
<feature type="compositionally biased region" description="Polar residues" evidence="3">
    <location>
        <begin position="179"/>
        <end position="190"/>
    </location>
</feature>
<protein>
    <submittedName>
        <fullName evidence="5">Leucine-rich repeat, immunoglobulin-like domain and transmembrane domain-containing protein 3</fullName>
    </submittedName>
</protein>
<dbReference type="InterPro" id="IPR001611">
    <property type="entry name" value="Leu-rich_rpt"/>
</dbReference>
<keyword evidence="4 5" id="KW-0812">Transmembrane</keyword>
<dbReference type="SUPFAM" id="SSF52058">
    <property type="entry name" value="L domain-like"/>
    <property type="match status" value="1"/>
</dbReference>
<feature type="region of interest" description="Disordered" evidence="3">
    <location>
        <begin position="65"/>
        <end position="103"/>
    </location>
</feature>
<dbReference type="PROSITE" id="PS51450">
    <property type="entry name" value="LRR"/>
    <property type="match status" value="1"/>
</dbReference>
<organism evidence="5 6">
    <name type="scientific">Holothuria leucospilota</name>
    <name type="common">Black long sea cucumber</name>
    <name type="synonym">Mertensiothuria leucospilota</name>
    <dbReference type="NCBI Taxonomy" id="206669"/>
    <lineage>
        <taxon>Eukaryota</taxon>
        <taxon>Metazoa</taxon>
        <taxon>Echinodermata</taxon>
        <taxon>Eleutherozoa</taxon>
        <taxon>Echinozoa</taxon>
        <taxon>Holothuroidea</taxon>
        <taxon>Aspidochirotacea</taxon>
        <taxon>Aspidochirotida</taxon>
        <taxon>Holothuriidae</taxon>
        <taxon>Holothuria</taxon>
    </lineage>
</organism>
<proteinExistence type="predicted"/>
<evidence type="ECO:0000256" key="4">
    <source>
        <dbReference type="SAM" id="Phobius"/>
    </source>
</evidence>
<dbReference type="OrthoDB" id="1416801at2759"/>
<accession>A0A9Q0YEI8</accession>
<feature type="region of interest" description="Disordered" evidence="3">
    <location>
        <begin position="131"/>
        <end position="160"/>
    </location>
</feature>
<dbReference type="AlphaFoldDB" id="A0A9Q0YEI8"/>
<dbReference type="Pfam" id="PF13855">
    <property type="entry name" value="LRR_8"/>
    <property type="match status" value="1"/>
</dbReference>
<dbReference type="Proteomes" id="UP001152320">
    <property type="component" value="Unassembled WGS sequence"/>
</dbReference>
<keyword evidence="4" id="KW-1133">Transmembrane helix</keyword>
<dbReference type="PANTHER" id="PTHR45617">
    <property type="entry name" value="LEUCINE RICH REPEAT FAMILY PROTEIN"/>
    <property type="match status" value="1"/>
</dbReference>